<dbReference type="AlphaFoldDB" id="A0A955L9P9"/>
<accession>A0A955L9P9</accession>
<reference evidence="1" key="1">
    <citation type="submission" date="2020-04" db="EMBL/GenBank/DDBJ databases">
        <authorList>
            <person name="Zhang T."/>
        </authorList>
    </citation>
    <scope>NUCLEOTIDE SEQUENCE</scope>
    <source>
        <strain evidence="1">HKST-UBA09</strain>
    </source>
</reference>
<comment type="caution">
    <text evidence="1">The sequence shown here is derived from an EMBL/GenBank/DDBJ whole genome shotgun (WGS) entry which is preliminary data.</text>
</comment>
<gene>
    <name evidence="1" type="ORF">KC669_01425</name>
</gene>
<reference evidence="1" key="2">
    <citation type="journal article" date="2021" name="Microbiome">
        <title>Successional dynamics and alternative stable states in a saline activated sludge microbial community over 9 years.</title>
        <authorList>
            <person name="Wang Y."/>
            <person name="Ye J."/>
            <person name="Ju F."/>
            <person name="Liu L."/>
            <person name="Boyd J.A."/>
            <person name="Deng Y."/>
            <person name="Parks D.H."/>
            <person name="Jiang X."/>
            <person name="Yin X."/>
            <person name="Woodcroft B.J."/>
            <person name="Tyson G.W."/>
            <person name="Hugenholtz P."/>
            <person name="Polz M.F."/>
            <person name="Zhang T."/>
        </authorList>
    </citation>
    <scope>NUCLEOTIDE SEQUENCE</scope>
    <source>
        <strain evidence="1">HKST-UBA09</strain>
    </source>
</reference>
<name>A0A955L9P9_9BACT</name>
<dbReference type="SUPFAM" id="SSF53335">
    <property type="entry name" value="S-adenosyl-L-methionine-dependent methyltransferases"/>
    <property type="match status" value="1"/>
</dbReference>
<organism evidence="1 2">
    <name type="scientific">Candidatus Dojkabacteria bacterium</name>
    <dbReference type="NCBI Taxonomy" id="2099670"/>
    <lineage>
        <taxon>Bacteria</taxon>
        <taxon>Candidatus Dojkabacteria</taxon>
    </lineage>
</organism>
<evidence type="ECO:0000313" key="2">
    <source>
        <dbReference type="Proteomes" id="UP000714915"/>
    </source>
</evidence>
<dbReference type="Proteomes" id="UP000714915">
    <property type="component" value="Unassembled WGS sequence"/>
</dbReference>
<protein>
    <submittedName>
        <fullName evidence="1">Uncharacterized protein</fullName>
    </submittedName>
</protein>
<sequence length="236" mass="26961">MDTDQIFFTPGSNQYTIGQEWHTDKNKNVLPVLNELALALSSQNLDISKVHICEVGQSALVEVLRQNLPQIKIITNDISADVPSPGIVHYKADSNDLLRLHPSLEKNFDAVFSEYGLLWYAWRHANAGLMKEPFELRTDTIIDEINRLKSFLKVGGILFIDDYDLEYTNTPSTIASLQAYLQEIKFIPNLPQDEVDTLFIKLDLHRYYIETPGFRAYRLITKHSLSLHSLQANAEL</sequence>
<dbReference type="InterPro" id="IPR029063">
    <property type="entry name" value="SAM-dependent_MTases_sf"/>
</dbReference>
<evidence type="ECO:0000313" key="1">
    <source>
        <dbReference type="EMBL" id="MCA9386674.1"/>
    </source>
</evidence>
<proteinExistence type="predicted"/>
<dbReference type="EMBL" id="JAGQLF010000011">
    <property type="protein sequence ID" value="MCA9386674.1"/>
    <property type="molecule type" value="Genomic_DNA"/>
</dbReference>